<evidence type="ECO:0000256" key="4">
    <source>
        <dbReference type="ARBA" id="ARBA00022692"/>
    </source>
</evidence>
<comment type="similarity">
    <text evidence="10">Belongs to the insect chemoreceptor superfamily. Heteromeric odorant receptor channel (TC 1.A.69) family.</text>
</comment>
<dbReference type="PANTHER" id="PTHR21137:SF35">
    <property type="entry name" value="ODORANT RECEPTOR 19A-RELATED"/>
    <property type="match status" value="1"/>
</dbReference>
<organism evidence="11">
    <name type="scientific">Protaetia brevitarsis</name>
    <name type="common">White-spotted flower chafer beetle</name>
    <name type="synonym">Liocola brevitarsis</name>
    <dbReference type="NCBI Taxonomy" id="348688"/>
    <lineage>
        <taxon>Eukaryota</taxon>
        <taxon>Metazoa</taxon>
        <taxon>Ecdysozoa</taxon>
        <taxon>Arthropoda</taxon>
        <taxon>Hexapoda</taxon>
        <taxon>Insecta</taxon>
        <taxon>Pterygota</taxon>
        <taxon>Neoptera</taxon>
        <taxon>Endopterygota</taxon>
        <taxon>Coleoptera</taxon>
        <taxon>Polyphaga</taxon>
        <taxon>Scarabaeiformia</taxon>
        <taxon>Scarabaeidae</taxon>
        <taxon>Cetoniinae</taxon>
        <taxon>Protaetia</taxon>
        <taxon>Liocola</taxon>
    </lineage>
</organism>
<dbReference type="AlphaFoldDB" id="A0A411HR05"/>
<evidence type="ECO:0000256" key="10">
    <source>
        <dbReference type="RuleBase" id="RU351113"/>
    </source>
</evidence>
<feature type="transmembrane region" description="Helical" evidence="10">
    <location>
        <begin position="69"/>
        <end position="92"/>
    </location>
</feature>
<dbReference type="GO" id="GO:0004984">
    <property type="term" value="F:olfactory receptor activity"/>
    <property type="evidence" value="ECO:0007669"/>
    <property type="project" value="InterPro"/>
</dbReference>
<feature type="transmembrane region" description="Helical" evidence="10">
    <location>
        <begin position="291"/>
        <end position="312"/>
    </location>
</feature>
<dbReference type="EMBL" id="MH324859">
    <property type="protein sequence ID" value="QBB72958.1"/>
    <property type="molecule type" value="mRNA"/>
</dbReference>
<sequence length="402" mass="45606">MVVPMSKIGYKEALAIPISVLTKMGLWPAKKVNLVVISKLFMNIVIAIITETVMVSNIIQAARSVNMKLLNWSICVFFPLTNLHIKALSLWINRSYFLSLLNDLDSTSFNNHPVKLNRHIQTIAKISDVIVKYFALVMVIFLSIFSLLPSFTNLPLMMPPPFDMGKFDVAYRIGHLLATSYLATMSATIDSLYMSLIALSNAQLDILRERLIKVSEDANELCDSMDKMKWDAGVWIILKECVLLHDTITKYISKLSAVLSLPLLFQYASGCFIICNTIIQITILNERDSRTIIGMCGYSGIVFAQMSFYHWLGNEIIFKSDKIIEASYTSNWYELDIRSRKCILLLMERAKRTTAIKLYDLVFVSLESLGVVYYSYFQDGFSSTFHRCFLGGSMGIFSFCLS</sequence>
<gene>
    <name evidence="11" type="primary">OR26</name>
</gene>
<dbReference type="GO" id="GO:0005549">
    <property type="term" value="F:odorant binding"/>
    <property type="evidence" value="ECO:0007669"/>
    <property type="project" value="InterPro"/>
</dbReference>
<keyword evidence="3 10" id="KW-0716">Sensory transduction</keyword>
<comment type="subcellular location">
    <subcellularLocation>
        <location evidence="1 10">Cell membrane</location>
        <topology evidence="1 10">Multi-pass membrane protein</topology>
    </subcellularLocation>
</comment>
<evidence type="ECO:0000313" key="11">
    <source>
        <dbReference type="EMBL" id="QBB72958.1"/>
    </source>
</evidence>
<dbReference type="PANTHER" id="PTHR21137">
    <property type="entry name" value="ODORANT RECEPTOR"/>
    <property type="match status" value="1"/>
</dbReference>
<keyword evidence="6 10" id="KW-1133">Transmembrane helix</keyword>
<keyword evidence="2" id="KW-1003">Cell membrane</keyword>
<name>A0A411HR05_PROBE</name>
<accession>A0A411HR05</accession>
<evidence type="ECO:0000256" key="1">
    <source>
        <dbReference type="ARBA" id="ARBA00004651"/>
    </source>
</evidence>
<keyword evidence="7 10" id="KW-0472">Membrane</keyword>
<feature type="transmembrane region" description="Helical" evidence="10">
    <location>
        <begin position="257"/>
        <end position="279"/>
    </location>
</feature>
<protein>
    <recommendedName>
        <fullName evidence="10">Odorant receptor</fullName>
    </recommendedName>
</protein>
<evidence type="ECO:0000256" key="3">
    <source>
        <dbReference type="ARBA" id="ARBA00022606"/>
    </source>
</evidence>
<keyword evidence="4 10" id="KW-0812">Transmembrane</keyword>
<feature type="transmembrane region" description="Helical" evidence="10">
    <location>
        <begin position="358"/>
        <end position="377"/>
    </location>
</feature>
<dbReference type="GO" id="GO:0005886">
    <property type="term" value="C:plasma membrane"/>
    <property type="evidence" value="ECO:0007669"/>
    <property type="project" value="UniProtKB-SubCell"/>
</dbReference>
<evidence type="ECO:0000256" key="8">
    <source>
        <dbReference type="ARBA" id="ARBA00023170"/>
    </source>
</evidence>
<keyword evidence="8 10" id="KW-0675">Receptor</keyword>
<reference evidence="11" key="1">
    <citation type="submission" date="2018-05" db="EMBL/GenBank/DDBJ databases">
        <title>Identification and expression analysis of candidate chemosensory receptors in the white-spotted flower chafer, Protaetia brevitarsis.</title>
        <authorList>
            <person name="Zhang T."/>
        </authorList>
    </citation>
    <scope>NUCLEOTIDE SEQUENCE</scope>
</reference>
<dbReference type="Pfam" id="PF02949">
    <property type="entry name" value="7tm_6"/>
    <property type="match status" value="1"/>
</dbReference>
<dbReference type="GO" id="GO:0007165">
    <property type="term" value="P:signal transduction"/>
    <property type="evidence" value="ECO:0007669"/>
    <property type="project" value="UniProtKB-KW"/>
</dbReference>
<feature type="transmembrane region" description="Helical" evidence="10">
    <location>
        <begin position="169"/>
        <end position="189"/>
    </location>
</feature>
<evidence type="ECO:0000256" key="9">
    <source>
        <dbReference type="ARBA" id="ARBA00023224"/>
    </source>
</evidence>
<feature type="transmembrane region" description="Helical" evidence="10">
    <location>
        <begin position="32"/>
        <end position="49"/>
    </location>
</feature>
<keyword evidence="5 10" id="KW-0552">Olfaction</keyword>
<evidence type="ECO:0000256" key="6">
    <source>
        <dbReference type="ARBA" id="ARBA00022989"/>
    </source>
</evidence>
<keyword evidence="9 10" id="KW-0807">Transducer</keyword>
<evidence type="ECO:0000256" key="7">
    <source>
        <dbReference type="ARBA" id="ARBA00023136"/>
    </source>
</evidence>
<dbReference type="InterPro" id="IPR004117">
    <property type="entry name" value="7tm6_olfct_rcpt"/>
</dbReference>
<evidence type="ECO:0000256" key="5">
    <source>
        <dbReference type="ARBA" id="ARBA00022725"/>
    </source>
</evidence>
<evidence type="ECO:0000256" key="2">
    <source>
        <dbReference type="ARBA" id="ARBA00022475"/>
    </source>
</evidence>
<proteinExistence type="evidence at transcript level"/>
<feature type="transmembrane region" description="Helical" evidence="10">
    <location>
        <begin position="130"/>
        <end position="149"/>
    </location>
</feature>